<feature type="domain" description="Ankyrin repeat" evidence="5">
    <location>
        <begin position="24"/>
        <end position="108"/>
    </location>
</feature>
<reference evidence="6" key="1">
    <citation type="journal article" date="2012" name="Nature">
        <title>The tomato genome sequence provides insights into fleshy fruit evolution.</title>
        <authorList>
            <consortium name="Tomato Genome Consortium"/>
        </authorList>
    </citation>
    <scope>NUCLEOTIDE SEQUENCE [LARGE SCALE GENOMIC DNA]</scope>
    <source>
        <strain evidence="6">cv. Heinz 1706</strain>
    </source>
</reference>
<name>A0A3Q7GUP3_SOLLC</name>
<evidence type="ECO:0000256" key="1">
    <source>
        <dbReference type="ARBA" id="ARBA00004308"/>
    </source>
</evidence>
<dbReference type="PaxDb" id="4081-Solyc06g036630.1.1"/>
<sequence>MLKQAREQQWIKGFKVGSDAVNQVAIPIVPTIRVLVTFTKFEELQPVEEFSTPPSSPAHFQDAKSKQSDGSASWISWMRGSHGGQSRDSESCSFHEEIDPFHIPSDYAWVDANEKKRRMKAKKAKSRKHKKHLTTRNSGIGSQATDDVEE</sequence>
<dbReference type="OMA" id="AKDSDIC"/>
<dbReference type="PANTHER" id="PTHR12447:SF34">
    <property type="match status" value="1"/>
</dbReference>
<evidence type="ECO:0000313" key="6">
    <source>
        <dbReference type="EnsemblPlants" id="Solyc06g036630.2.1"/>
    </source>
</evidence>
<dbReference type="STRING" id="4081.A0A3Q7GUP3"/>
<evidence type="ECO:0000256" key="4">
    <source>
        <dbReference type="SAM" id="MobiDB-lite"/>
    </source>
</evidence>
<dbReference type="InterPro" id="IPR021832">
    <property type="entry name" value="ANKRD13"/>
</dbReference>
<comment type="subcellular location">
    <subcellularLocation>
        <location evidence="1">Endomembrane system</location>
    </subcellularLocation>
</comment>
<evidence type="ECO:0000259" key="5">
    <source>
        <dbReference type="Pfam" id="PF11904"/>
    </source>
</evidence>
<dbReference type="Pfam" id="PF11904">
    <property type="entry name" value="ANKRD13_C"/>
    <property type="match status" value="1"/>
</dbReference>
<proteinExistence type="predicted"/>
<protein>
    <recommendedName>
        <fullName evidence="5">Ankyrin repeat domain-containing protein</fullName>
    </recommendedName>
</protein>
<organism evidence="6">
    <name type="scientific">Solanum lycopersicum</name>
    <name type="common">Tomato</name>
    <name type="synonym">Lycopersicon esculentum</name>
    <dbReference type="NCBI Taxonomy" id="4081"/>
    <lineage>
        <taxon>Eukaryota</taxon>
        <taxon>Viridiplantae</taxon>
        <taxon>Streptophyta</taxon>
        <taxon>Embryophyta</taxon>
        <taxon>Tracheophyta</taxon>
        <taxon>Spermatophyta</taxon>
        <taxon>Magnoliopsida</taxon>
        <taxon>eudicotyledons</taxon>
        <taxon>Gunneridae</taxon>
        <taxon>Pentapetalae</taxon>
        <taxon>asterids</taxon>
        <taxon>lamiids</taxon>
        <taxon>Solanales</taxon>
        <taxon>Solanaceae</taxon>
        <taxon>Solanoideae</taxon>
        <taxon>Solaneae</taxon>
        <taxon>Solanum</taxon>
        <taxon>Solanum subgen. Lycopersicon</taxon>
    </lineage>
</organism>
<evidence type="ECO:0000256" key="3">
    <source>
        <dbReference type="ARBA" id="ARBA00023136"/>
    </source>
</evidence>
<evidence type="ECO:0000313" key="7">
    <source>
        <dbReference type="Proteomes" id="UP000004994"/>
    </source>
</evidence>
<feature type="region of interest" description="Disordered" evidence="4">
    <location>
        <begin position="47"/>
        <end position="93"/>
    </location>
</feature>
<feature type="region of interest" description="Disordered" evidence="4">
    <location>
        <begin position="114"/>
        <end position="150"/>
    </location>
</feature>
<dbReference type="AlphaFoldDB" id="A0A3Q7GUP3"/>
<reference evidence="6" key="2">
    <citation type="submission" date="2019-01" db="UniProtKB">
        <authorList>
            <consortium name="EnsemblPlants"/>
        </authorList>
    </citation>
    <scope>IDENTIFICATION</scope>
    <source>
        <strain evidence="6">cv. Heinz 1706</strain>
    </source>
</reference>
<feature type="compositionally biased region" description="Polar residues" evidence="4">
    <location>
        <begin position="135"/>
        <end position="150"/>
    </location>
</feature>
<dbReference type="PANTHER" id="PTHR12447">
    <property type="entry name" value="ANKYRIN REPEAT DOMAIN-CONTAINING PROTEIN 13"/>
    <property type="match status" value="1"/>
</dbReference>
<evidence type="ECO:0000256" key="2">
    <source>
        <dbReference type="ARBA" id="ARBA00022737"/>
    </source>
</evidence>
<dbReference type="Gramene" id="Solyc06g036630.2.1">
    <property type="protein sequence ID" value="Solyc06g036630.2.1"/>
    <property type="gene ID" value="Solyc06g036630.2"/>
</dbReference>
<feature type="compositionally biased region" description="Basic residues" evidence="4">
    <location>
        <begin position="115"/>
        <end position="134"/>
    </location>
</feature>
<dbReference type="GO" id="GO:0012505">
    <property type="term" value="C:endomembrane system"/>
    <property type="evidence" value="ECO:0007669"/>
    <property type="project" value="UniProtKB-SubCell"/>
</dbReference>
<keyword evidence="7" id="KW-1185">Reference proteome</keyword>
<keyword evidence="2" id="KW-0677">Repeat</keyword>
<dbReference type="Proteomes" id="UP000004994">
    <property type="component" value="Chromosome 6"/>
</dbReference>
<keyword evidence="3" id="KW-0472">Membrane</keyword>
<dbReference type="InParanoid" id="A0A3Q7GUP3"/>
<accession>A0A3Q7GUP3</accession>
<dbReference type="InterPro" id="IPR055285">
    <property type="entry name" value="ANKRD13_C"/>
</dbReference>
<dbReference type="EnsemblPlants" id="Solyc06g036630.2.1">
    <property type="protein sequence ID" value="Solyc06g036630.2.1"/>
    <property type="gene ID" value="Solyc06g036630.2"/>
</dbReference>